<keyword evidence="4 5" id="KW-0413">Isomerase</keyword>
<gene>
    <name evidence="5 8" type="primary">truB</name>
    <name evidence="8" type="ORF">FRC54_01345</name>
</gene>
<comment type="catalytic activity">
    <reaction evidence="1 5">
        <text>uridine(55) in tRNA = pseudouridine(55) in tRNA</text>
        <dbReference type="Rhea" id="RHEA:42532"/>
        <dbReference type="Rhea" id="RHEA-COMP:10101"/>
        <dbReference type="Rhea" id="RHEA-COMP:10102"/>
        <dbReference type="ChEBI" id="CHEBI:65314"/>
        <dbReference type="ChEBI" id="CHEBI:65315"/>
        <dbReference type="EC" id="5.4.99.25"/>
    </reaction>
</comment>
<keyword evidence="3 5" id="KW-0819">tRNA processing</keyword>
<evidence type="ECO:0000256" key="5">
    <source>
        <dbReference type="HAMAP-Rule" id="MF_01080"/>
    </source>
</evidence>
<dbReference type="HAMAP" id="MF_01080">
    <property type="entry name" value="TruB_bact"/>
    <property type="match status" value="1"/>
</dbReference>
<accession>A0A6N7IWI5</accession>
<evidence type="ECO:0000256" key="1">
    <source>
        <dbReference type="ARBA" id="ARBA00000385"/>
    </source>
</evidence>
<dbReference type="GO" id="GO:0003723">
    <property type="term" value="F:RNA binding"/>
    <property type="evidence" value="ECO:0007669"/>
    <property type="project" value="InterPro"/>
</dbReference>
<evidence type="ECO:0000256" key="3">
    <source>
        <dbReference type="ARBA" id="ARBA00022694"/>
    </source>
</evidence>
<evidence type="ECO:0000256" key="2">
    <source>
        <dbReference type="ARBA" id="ARBA00005642"/>
    </source>
</evidence>
<evidence type="ECO:0000259" key="7">
    <source>
        <dbReference type="Pfam" id="PF16198"/>
    </source>
</evidence>
<dbReference type="PANTHER" id="PTHR13767:SF2">
    <property type="entry name" value="PSEUDOURIDYLATE SYNTHASE TRUB1"/>
    <property type="match status" value="1"/>
</dbReference>
<feature type="domain" description="tRNA pseudouridylate synthase B C-terminal" evidence="7">
    <location>
        <begin position="173"/>
        <end position="215"/>
    </location>
</feature>
<dbReference type="EMBL" id="VOGC01000002">
    <property type="protein sequence ID" value="MQN00633.1"/>
    <property type="molecule type" value="Genomic_DNA"/>
</dbReference>
<dbReference type="GO" id="GO:1990481">
    <property type="term" value="P:mRNA pseudouridine synthesis"/>
    <property type="evidence" value="ECO:0007669"/>
    <property type="project" value="TreeGrafter"/>
</dbReference>
<comment type="caution">
    <text evidence="8">The sequence shown here is derived from an EMBL/GenBank/DDBJ whole genome shotgun (WGS) entry which is preliminary data.</text>
</comment>
<dbReference type="EC" id="5.4.99.25" evidence="5"/>
<evidence type="ECO:0000259" key="6">
    <source>
        <dbReference type="Pfam" id="PF01509"/>
    </source>
</evidence>
<dbReference type="PANTHER" id="PTHR13767">
    <property type="entry name" value="TRNA-PSEUDOURIDINE SYNTHASE"/>
    <property type="match status" value="1"/>
</dbReference>
<organism evidence="8 9">
    <name type="scientific">Candidatus Weimeria bifida</name>
    <dbReference type="NCBI Taxonomy" id="2599074"/>
    <lineage>
        <taxon>Bacteria</taxon>
        <taxon>Bacillati</taxon>
        <taxon>Bacillota</taxon>
        <taxon>Clostridia</taxon>
        <taxon>Lachnospirales</taxon>
        <taxon>Lachnospiraceae</taxon>
        <taxon>Candidatus Weimeria</taxon>
    </lineage>
</organism>
<dbReference type="Proteomes" id="UP000460257">
    <property type="component" value="Unassembled WGS sequence"/>
</dbReference>
<evidence type="ECO:0000313" key="8">
    <source>
        <dbReference type="EMBL" id="MQN00633.1"/>
    </source>
</evidence>
<comment type="similarity">
    <text evidence="2 5">Belongs to the pseudouridine synthase TruB family. Type 1 subfamily.</text>
</comment>
<evidence type="ECO:0000256" key="4">
    <source>
        <dbReference type="ARBA" id="ARBA00023235"/>
    </source>
</evidence>
<dbReference type="Pfam" id="PF16198">
    <property type="entry name" value="TruB_C_2"/>
    <property type="match status" value="1"/>
</dbReference>
<sequence length="226" mass="25000">MLDAGIIVMDKPSGFTSFDVIGKLRGILHTRKMGHTGTLDPIATGVLVVCVGRATKLVSKLTAEDKIYEAGILFGEKRDTGDITGKVIETSDREITAGELNEAAAAFTGDIDQIPPMYSAKKVNGKRLYEYAREGIEVEREPEHIHIFTIELLDFSYPHAKILVHCSKGTYIRTLIEDISEKAGTYGTMESLRRLKNGDFSIDEAVTFEELEAAEDPWELVHPVEV</sequence>
<name>A0A6N7IWI5_9FIRM</name>
<dbReference type="InterPro" id="IPR020103">
    <property type="entry name" value="PsdUridine_synth_cat_dom_sf"/>
</dbReference>
<feature type="active site" description="Nucleophile" evidence="5">
    <location>
        <position position="40"/>
    </location>
</feature>
<proteinExistence type="inferred from homology"/>
<dbReference type="InterPro" id="IPR014780">
    <property type="entry name" value="tRNA_psdUridine_synth_TruB"/>
</dbReference>
<dbReference type="Gene3D" id="3.30.2350.10">
    <property type="entry name" value="Pseudouridine synthase"/>
    <property type="match status" value="1"/>
</dbReference>
<dbReference type="GO" id="GO:0160148">
    <property type="term" value="F:tRNA pseudouridine(55) synthase activity"/>
    <property type="evidence" value="ECO:0007669"/>
    <property type="project" value="UniProtKB-EC"/>
</dbReference>
<dbReference type="NCBIfam" id="TIGR00431">
    <property type="entry name" value="TruB"/>
    <property type="match status" value="1"/>
</dbReference>
<dbReference type="InterPro" id="IPR032819">
    <property type="entry name" value="TruB_C"/>
</dbReference>
<protein>
    <recommendedName>
        <fullName evidence="5">tRNA pseudouridine synthase B</fullName>
        <ecNumber evidence="5">5.4.99.25</ecNumber>
    </recommendedName>
    <alternativeName>
        <fullName evidence="5">tRNA pseudouridine(55) synthase</fullName>
        <shortName evidence="5">Psi55 synthase</shortName>
    </alternativeName>
    <alternativeName>
        <fullName evidence="5">tRNA pseudouridylate synthase</fullName>
    </alternativeName>
    <alternativeName>
        <fullName evidence="5">tRNA-uridine isomerase</fullName>
    </alternativeName>
</protein>
<feature type="domain" description="Pseudouridine synthase II N-terminal" evidence="6">
    <location>
        <begin position="25"/>
        <end position="172"/>
    </location>
</feature>
<evidence type="ECO:0000313" key="9">
    <source>
        <dbReference type="Proteomes" id="UP000460257"/>
    </source>
</evidence>
<dbReference type="Pfam" id="PF01509">
    <property type="entry name" value="TruB_N"/>
    <property type="match status" value="1"/>
</dbReference>
<dbReference type="InterPro" id="IPR002501">
    <property type="entry name" value="PsdUridine_synth_N"/>
</dbReference>
<dbReference type="SUPFAM" id="SSF55120">
    <property type="entry name" value="Pseudouridine synthase"/>
    <property type="match status" value="1"/>
</dbReference>
<dbReference type="GO" id="GO:0031119">
    <property type="term" value="P:tRNA pseudouridine synthesis"/>
    <property type="evidence" value="ECO:0007669"/>
    <property type="project" value="UniProtKB-UniRule"/>
</dbReference>
<reference evidence="8" key="1">
    <citation type="journal article" date="2020" name="Appl. Environ. Microbiol.">
        <title>Medium-Chain Fatty Acid Synthesis by 'Candidatus Weimeria bifida' gen. nov., sp. nov., and 'Candidatus Pseudoramibacter fermentans' sp. nov.</title>
        <authorList>
            <person name="Scarborough M.J."/>
            <person name="Myers K.S."/>
            <person name="Donohue T.J."/>
            <person name="Noguera D.R."/>
        </authorList>
    </citation>
    <scope>NUCLEOTIDE SEQUENCE</scope>
    <source>
        <strain evidence="8">LCO1.1</strain>
    </source>
</reference>
<dbReference type="AlphaFoldDB" id="A0A6N7IWI5"/>
<dbReference type="CDD" id="cd02573">
    <property type="entry name" value="PseudoU_synth_EcTruB"/>
    <property type="match status" value="1"/>
</dbReference>
<keyword evidence="9" id="KW-1185">Reference proteome</keyword>
<comment type="function">
    <text evidence="5">Responsible for synthesis of pseudouridine from uracil-55 in the psi GC loop of transfer RNAs.</text>
</comment>